<feature type="non-terminal residue" evidence="1">
    <location>
        <position position="1"/>
    </location>
</feature>
<gene>
    <name evidence="1" type="ORF">SMTD_LOCUS3640</name>
</gene>
<evidence type="ECO:0000313" key="1">
    <source>
        <dbReference type="EMBL" id="VDO97609.1"/>
    </source>
</evidence>
<evidence type="ECO:0000313" key="2">
    <source>
        <dbReference type="Proteomes" id="UP000269396"/>
    </source>
</evidence>
<dbReference type="EMBL" id="UZAL01007147">
    <property type="protein sequence ID" value="VDO97609.1"/>
    <property type="molecule type" value="Genomic_DNA"/>
</dbReference>
<accession>A0A183NNF4</accession>
<sequence>TCPPTQTQIYLVIYEKYNIIIFTARKLQKRQHPFTVHPSRHIQSYSVNCLRNIHANLITVDVHHHPKHHHHHHRSRSRRRRRLRHHCKSRTTNQLVMY</sequence>
<proteinExistence type="predicted"/>
<dbReference type="Proteomes" id="UP000269396">
    <property type="component" value="Unassembled WGS sequence"/>
</dbReference>
<reference evidence="1 2" key="1">
    <citation type="submission" date="2018-11" db="EMBL/GenBank/DDBJ databases">
        <authorList>
            <consortium name="Pathogen Informatics"/>
        </authorList>
    </citation>
    <scope>NUCLEOTIDE SEQUENCE [LARGE SCALE GENOMIC DNA]</scope>
    <source>
        <strain>Denwood</strain>
        <strain evidence="2">Zambia</strain>
    </source>
</reference>
<protein>
    <submittedName>
        <fullName evidence="1">Uncharacterized protein</fullName>
    </submittedName>
</protein>
<keyword evidence="2" id="KW-1185">Reference proteome</keyword>
<organism evidence="1 2">
    <name type="scientific">Schistosoma mattheei</name>
    <dbReference type="NCBI Taxonomy" id="31246"/>
    <lineage>
        <taxon>Eukaryota</taxon>
        <taxon>Metazoa</taxon>
        <taxon>Spiralia</taxon>
        <taxon>Lophotrochozoa</taxon>
        <taxon>Platyhelminthes</taxon>
        <taxon>Trematoda</taxon>
        <taxon>Digenea</taxon>
        <taxon>Strigeidida</taxon>
        <taxon>Schistosomatoidea</taxon>
        <taxon>Schistosomatidae</taxon>
        <taxon>Schistosoma</taxon>
    </lineage>
</organism>
<name>A0A183NNF4_9TREM</name>
<dbReference type="AlphaFoldDB" id="A0A183NNF4"/>